<dbReference type="OrthoDB" id="3173670at2759"/>
<feature type="region of interest" description="Disordered" evidence="1">
    <location>
        <begin position="145"/>
        <end position="181"/>
    </location>
</feature>
<evidence type="ECO:0000313" key="3">
    <source>
        <dbReference type="Proteomes" id="UP000076154"/>
    </source>
</evidence>
<evidence type="ECO:0000256" key="1">
    <source>
        <dbReference type="SAM" id="MobiDB-lite"/>
    </source>
</evidence>
<reference evidence="2" key="1">
    <citation type="submission" date="2018-04" db="EMBL/GenBank/DDBJ databases">
        <title>Whole genome sequencing of Hypsizygus marmoreus.</title>
        <authorList>
            <person name="Choi I.-G."/>
            <person name="Min B."/>
            <person name="Kim J.-G."/>
            <person name="Kim S."/>
            <person name="Oh Y.-L."/>
            <person name="Kong W.-S."/>
            <person name="Park H."/>
            <person name="Jeong J."/>
            <person name="Song E.-S."/>
        </authorList>
    </citation>
    <scope>NUCLEOTIDE SEQUENCE [LARGE SCALE GENOMIC DNA]</scope>
    <source>
        <strain evidence="2">51987-8</strain>
    </source>
</reference>
<dbReference type="InParanoid" id="A0A369JHW0"/>
<keyword evidence="3" id="KW-1185">Reference proteome</keyword>
<name>A0A369JHW0_HYPMA</name>
<comment type="caution">
    <text evidence="2">The sequence shown here is derived from an EMBL/GenBank/DDBJ whole genome shotgun (WGS) entry which is preliminary data.</text>
</comment>
<organism evidence="2 3">
    <name type="scientific">Hypsizygus marmoreus</name>
    <name type="common">White beech mushroom</name>
    <name type="synonym">Agaricus marmoreus</name>
    <dbReference type="NCBI Taxonomy" id="39966"/>
    <lineage>
        <taxon>Eukaryota</taxon>
        <taxon>Fungi</taxon>
        <taxon>Dikarya</taxon>
        <taxon>Basidiomycota</taxon>
        <taxon>Agaricomycotina</taxon>
        <taxon>Agaricomycetes</taxon>
        <taxon>Agaricomycetidae</taxon>
        <taxon>Agaricales</taxon>
        <taxon>Tricholomatineae</taxon>
        <taxon>Lyophyllaceae</taxon>
        <taxon>Hypsizygus</taxon>
    </lineage>
</organism>
<dbReference type="EMBL" id="LUEZ02000071">
    <property type="protein sequence ID" value="RDB20157.1"/>
    <property type="molecule type" value="Genomic_DNA"/>
</dbReference>
<evidence type="ECO:0000313" key="2">
    <source>
        <dbReference type="EMBL" id="RDB20157.1"/>
    </source>
</evidence>
<protein>
    <submittedName>
        <fullName evidence="2">Uncharacterized protein</fullName>
    </submittedName>
</protein>
<proteinExistence type="predicted"/>
<gene>
    <name evidence="2" type="ORF">Hypma_012956</name>
</gene>
<feature type="non-terminal residue" evidence="2">
    <location>
        <position position="1"/>
    </location>
</feature>
<dbReference type="Proteomes" id="UP000076154">
    <property type="component" value="Unassembled WGS sequence"/>
</dbReference>
<dbReference type="AlphaFoldDB" id="A0A369JHW0"/>
<accession>A0A369JHW0</accession>
<feature type="compositionally biased region" description="Basic residues" evidence="1">
    <location>
        <begin position="171"/>
        <end position="181"/>
    </location>
</feature>
<sequence>GIIRRVGTFGGVSISPLLTNAHDEHTSRIALNKMPPRTQPKIYQIKIRSHKLAIMITVAPSTTIASIKQEALSALTSDVTKAKDVPKVESEADFELCRALKDKGKPNGQYEVLDGEKQVRECGLLSYDALYLQFRDPSTGNLLPVTFTQPSIDDEEPPQPEVEYPMSSVSKGKRKAHFDDE</sequence>